<comment type="caution">
    <text evidence="5">The sequence shown here is derived from an EMBL/GenBank/DDBJ whole genome shotgun (WGS) entry which is preliminary data.</text>
</comment>
<evidence type="ECO:0000313" key="5">
    <source>
        <dbReference type="EMBL" id="OKO95720.1"/>
    </source>
</evidence>
<name>A0A1Q5T661_9EURO</name>
<dbReference type="OrthoDB" id="6375174at2759"/>
<evidence type="ECO:0000256" key="3">
    <source>
        <dbReference type="ARBA" id="ARBA00022801"/>
    </source>
</evidence>
<feature type="domain" description="Tyrosine specific protein phosphatases" evidence="4">
    <location>
        <begin position="98"/>
        <end position="167"/>
    </location>
</feature>
<dbReference type="InterPro" id="IPR004861">
    <property type="entry name" value="Siw14-like"/>
</dbReference>
<dbReference type="PANTHER" id="PTHR31126:SF48">
    <property type="entry name" value="INOSITOL PHOSPHATASE SIW14"/>
    <property type="match status" value="1"/>
</dbReference>
<dbReference type="SUPFAM" id="SSF52799">
    <property type="entry name" value="(Phosphotyrosine protein) phosphatases II"/>
    <property type="match status" value="1"/>
</dbReference>
<keyword evidence="2" id="KW-0963">Cytoplasm</keyword>
<dbReference type="Gene3D" id="3.90.190.10">
    <property type="entry name" value="Protein tyrosine phosphatase superfamily"/>
    <property type="match status" value="1"/>
</dbReference>
<dbReference type="FunFam" id="3.90.190.10:FF:000035">
    <property type="entry name" value="Tyrosine phosphatase, putative"/>
    <property type="match status" value="1"/>
</dbReference>
<dbReference type="PANTHER" id="PTHR31126">
    <property type="entry name" value="TYROSINE-PROTEIN PHOSPHATASE"/>
    <property type="match status" value="1"/>
</dbReference>
<keyword evidence="3" id="KW-0378">Hydrolase</keyword>
<organism evidence="5 6">
    <name type="scientific">Penicillium subrubescens</name>
    <dbReference type="NCBI Taxonomy" id="1316194"/>
    <lineage>
        <taxon>Eukaryota</taxon>
        <taxon>Fungi</taxon>
        <taxon>Dikarya</taxon>
        <taxon>Ascomycota</taxon>
        <taxon>Pezizomycotina</taxon>
        <taxon>Eurotiomycetes</taxon>
        <taxon>Eurotiomycetidae</taxon>
        <taxon>Eurotiales</taxon>
        <taxon>Aspergillaceae</taxon>
        <taxon>Penicillium</taxon>
    </lineage>
</organism>
<dbReference type="GO" id="GO:0005737">
    <property type="term" value="C:cytoplasm"/>
    <property type="evidence" value="ECO:0007669"/>
    <property type="project" value="UniProtKB-SubCell"/>
</dbReference>
<evidence type="ECO:0000313" key="6">
    <source>
        <dbReference type="Proteomes" id="UP000186955"/>
    </source>
</evidence>
<comment type="subcellular location">
    <subcellularLocation>
        <location evidence="1">Cytoplasm</location>
    </subcellularLocation>
</comment>
<dbReference type="EMBL" id="MNBE01000702">
    <property type="protein sequence ID" value="OKO95720.1"/>
    <property type="molecule type" value="Genomic_DNA"/>
</dbReference>
<dbReference type="PROSITE" id="PS50056">
    <property type="entry name" value="TYR_PHOSPHATASE_2"/>
    <property type="match status" value="1"/>
</dbReference>
<evidence type="ECO:0000256" key="1">
    <source>
        <dbReference type="ARBA" id="ARBA00004496"/>
    </source>
</evidence>
<sequence>MYADLVTDCALEHADVDLGAGLPLQLNVPERFAQVVNGVYRSGYPGAGHLDVWKAIGIKTILRFVEEGYASAVKVYLAENGVRSLCVPIVPNKEGSVKSAHQTVDTVMEILMEPKNHPIVVHCNQGKHRTGSMIGCFRTLQGWEHEDIVTEYRHFAGGKARALDEVFIKAYEPSPSVRKTAENLNVASWVIATDALTGNSPSESHALSHDENKA</sequence>
<dbReference type="Proteomes" id="UP000186955">
    <property type="component" value="Unassembled WGS sequence"/>
</dbReference>
<dbReference type="InterPro" id="IPR000387">
    <property type="entry name" value="Tyr_Pase_dom"/>
</dbReference>
<dbReference type="InterPro" id="IPR029021">
    <property type="entry name" value="Prot-tyrosine_phosphatase-like"/>
</dbReference>
<accession>A0A1Q5T661</accession>
<evidence type="ECO:0000259" key="4">
    <source>
        <dbReference type="PROSITE" id="PS50056"/>
    </source>
</evidence>
<protein>
    <recommendedName>
        <fullName evidence="4">Tyrosine specific protein phosphatases domain-containing protein</fullName>
    </recommendedName>
</protein>
<dbReference type="Pfam" id="PF03162">
    <property type="entry name" value="Y_phosphatase2"/>
    <property type="match status" value="1"/>
</dbReference>
<dbReference type="GO" id="GO:0016791">
    <property type="term" value="F:phosphatase activity"/>
    <property type="evidence" value="ECO:0007669"/>
    <property type="project" value="TreeGrafter"/>
</dbReference>
<gene>
    <name evidence="5" type="ORF">PENSUB_11232</name>
</gene>
<dbReference type="PROSITE" id="PS00383">
    <property type="entry name" value="TYR_PHOSPHATASE_1"/>
    <property type="match status" value="1"/>
</dbReference>
<evidence type="ECO:0000256" key="2">
    <source>
        <dbReference type="ARBA" id="ARBA00022490"/>
    </source>
</evidence>
<dbReference type="STRING" id="1316194.A0A1Q5T661"/>
<dbReference type="InterPro" id="IPR016130">
    <property type="entry name" value="Tyr_Pase_AS"/>
</dbReference>
<reference evidence="5 6" key="1">
    <citation type="submission" date="2016-10" db="EMBL/GenBank/DDBJ databases">
        <title>Genome sequence of the ascomycete fungus Penicillium subrubescens.</title>
        <authorList>
            <person name="De Vries R.P."/>
            <person name="Peng M."/>
            <person name="Dilokpimol A."/>
            <person name="Hilden K."/>
            <person name="Makela M.R."/>
            <person name="Grigoriev I."/>
            <person name="Riley R."/>
            <person name="Granchi Z."/>
        </authorList>
    </citation>
    <scope>NUCLEOTIDE SEQUENCE [LARGE SCALE GENOMIC DNA]</scope>
    <source>
        <strain evidence="5 6">CBS 132785</strain>
    </source>
</reference>
<keyword evidence="6" id="KW-1185">Reference proteome</keyword>
<dbReference type="GO" id="GO:0052840">
    <property type="term" value="F:inositol diphosphate tetrakisphosphate diphosphatase activity"/>
    <property type="evidence" value="ECO:0007669"/>
    <property type="project" value="TreeGrafter"/>
</dbReference>
<dbReference type="AlphaFoldDB" id="A0A1Q5T661"/>
<proteinExistence type="predicted"/>